<comment type="catalytic activity">
    <reaction evidence="10">
        <text>L-threonyl-[protein] + ATP = O-phospho-L-threonyl-[protein] + ADP + H(+)</text>
        <dbReference type="Rhea" id="RHEA:46608"/>
        <dbReference type="Rhea" id="RHEA-COMP:11060"/>
        <dbReference type="Rhea" id="RHEA-COMP:11605"/>
        <dbReference type="ChEBI" id="CHEBI:15378"/>
        <dbReference type="ChEBI" id="CHEBI:30013"/>
        <dbReference type="ChEBI" id="CHEBI:30616"/>
        <dbReference type="ChEBI" id="CHEBI:61977"/>
        <dbReference type="ChEBI" id="CHEBI:456216"/>
        <dbReference type="EC" id="2.7.11.1"/>
    </reaction>
</comment>
<keyword evidence="6" id="KW-0547">Nucleotide-binding</keyword>
<reference evidence="13 14" key="1">
    <citation type="journal article" date="2017" name="Genome Biol.">
        <title>New reference genome sequences of hot pepper reveal the massive evolution of plant disease-resistance genes by retroduplication.</title>
        <authorList>
            <person name="Kim S."/>
            <person name="Park J."/>
            <person name="Yeom S.I."/>
            <person name="Kim Y.M."/>
            <person name="Seo E."/>
            <person name="Kim K.T."/>
            <person name="Kim M.S."/>
            <person name="Lee J.M."/>
            <person name="Cheong K."/>
            <person name="Shin H.S."/>
            <person name="Kim S.B."/>
            <person name="Han K."/>
            <person name="Lee J."/>
            <person name="Park M."/>
            <person name="Lee H.A."/>
            <person name="Lee H.Y."/>
            <person name="Lee Y."/>
            <person name="Oh S."/>
            <person name="Lee J.H."/>
            <person name="Choi E."/>
            <person name="Choi E."/>
            <person name="Lee S.E."/>
            <person name="Jeon J."/>
            <person name="Kim H."/>
            <person name="Choi G."/>
            <person name="Song H."/>
            <person name="Lee J."/>
            <person name="Lee S.C."/>
            <person name="Kwon J.K."/>
            <person name="Lee H.Y."/>
            <person name="Koo N."/>
            <person name="Hong Y."/>
            <person name="Kim R.W."/>
            <person name="Kang W.H."/>
            <person name="Huh J.H."/>
            <person name="Kang B.C."/>
            <person name="Yang T.J."/>
            <person name="Lee Y.H."/>
            <person name="Bennetzen J.L."/>
            <person name="Choi D."/>
        </authorList>
    </citation>
    <scope>NUCLEOTIDE SEQUENCE [LARGE SCALE GENOMIC DNA]</scope>
    <source>
        <strain evidence="14">cv. PBC81</strain>
    </source>
</reference>
<dbReference type="OrthoDB" id="1935838at2759"/>
<keyword evidence="7 13" id="KW-0418">Kinase</keyword>
<dbReference type="Gene3D" id="3.30.310.80">
    <property type="entry name" value="Kinase associated domain 1, KA1"/>
    <property type="match status" value="1"/>
</dbReference>
<dbReference type="InterPro" id="IPR004041">
    <property type="entry name" value="NAF_dom"/>
</dbReference>
<evidence type="ECO:0000256" key="9">
    <source>
        <dbReference type="ARBA" id="ARBA00023211"/>
    </source>
</evidence>
<dbReference type="GO" id="GO:0005524">
    <property type="term" value="F:ATP binding"/>
    <property type="evidence" value="ECO:0007669"/>
    <property type="project" value="UniProtKB-KW"/>
</dbReference>
<evidence type="ECO:0000256" key="11">
    <source>
        <dbReference type="ARBA" id="ARBA00048679"/>
    </source>
</evidence>
<comment type="similarity">
    <text evidence="2">Belongs to the protein kinase superfamily. CAMK Ser/Thr protein kinase family. SNF1 subfamily.</text>
</comment>
<dbReference type="GO" id="GO:0004674">
    <property type="term" value="F:protein serine/threonine kinase activity"/>
    <property type="evidence" value="ECO:0007669"/>
    <property type="project" value="UniProtKB-KW"/>
</dbReference>
<dbReference type="PANTHER" id="PTHR43895">
    <property type="entry name" value="CALCIUM/CALMODULIN-DEPENDENT PROTEIN KINASE KINASE-RELATED"/>
    <property type="match status" value="1"/>
</dbReference>
<evidence type="ECO:0000256" key="4">
    <source>
        <dbReference type="ARBA" id="ARBA00022527"/>
    </source>
</evidence>
<evidence type="ECO:0000256" key="8">
    <source>
        <dbReference type="ARBA" id="ARBA00022840"/>
    </source>
</evidence>
<sequence length="113" mass="12888">MGFNLPGLFEERNKTREVIFTSKKPAKTIISKLEDVARHLKLKVIKKEGGLLKLEGSKEGRKGVLSIDAEIFEVAPNFHFVEVQKSNGDTIEYRKTEERYKTSIGRHCVDLAR</sequence>
<evidence type="ECO:0000256" key="3">
    <source>
        <dbReference type="ARBA" id="ARBA00012513"/>
    </source>
</evidence>
<comment type="cofactor">
    <cofactor evidence="1">
        <name>Mn(2+)</name>
        <dbReference type="ChEBI" id="CHEBI:29035"/>
    </cofactor>
</comment>
<reference evidence="14" key="2">
    <citation type="journal article" date="2017" name="J. Anim. Genet.">
        <title>Multiple reference genome sequences of hot pepper reveal the massive evolution of plant disease resistance genes by retroduplication.</title>
        <authorList>
            <person name="Kim S."/>
            <person name="Park J."/>
            <person name="Yeom S.-I."/>
            <person name="Kim Y.-M."/>
            <person name="Seo E."/>
            <person name="Kim K.-T."/>
            <person name="Kim M.-S."/>
            <person name="Lee J.M."/>
            <person name="Cheong K."/>
            <person name="Shin H.-S."/>
            <person name="Kim S.-B."/>
            <person name="Han K."/>
            <person name="Lee J."/>
            <person name="Park M."/>
            <person name="Lee H.-A."/>
            <person name="Lee H.-Y."/>
            <person name="Lee Y."/>
            <person name="Oh S."/>
            <person name="Lee J.H."/>
            <person name="Choi E."/>
            <person name="Choi E."/>
            <person name="Lee S.E."/>
            <person name="Jeon J."/>
            <person name="Kim H."/>
            <person name="Choi G."/>
            <person name="Song H."/>
            <person name="Lee J."/>
            <person name="Lee S.-C."/>
            <person name="Kwon J.-K."/>
            <person name="Lee H.-Y."/>
            <person name="Koo N."/>
            <person name="Hong Y."/>
            <person name="Kim R.W."/>
            <person name="Kang W.-H."/>
            <person name="Huh J.H."/>
            <person name="Kang B.-C."/>
            <person name="Yang T.-J."/>
            <person name="Lee Y.-H."/>
            <person name="Bennetzen J.L."/>
            <person name="Choi D."/>
        </authorList>
    </citation>
    <scope>NUCLEOTIDE SEQUENCE [LARGE SCALE GENOMIC DNA]</scope>
    <source>
        <strain evidence="14">cv. PBC81</strain>
    </source>
</reference>
<evidence type="ECO:0000259" key="12">
    <source>
        <dbReference type="Pfam" id="PF03822"/>
    </source>
</evidence>
<dbReference type="AlphaFoldDB" id="A0A2G2VYM6"/>
<evidence type="ECO:0000256" key="2">
    <source>
        <dbReference type="ARBA" id="ARBA00006234"/>
    </source>
</evidence>
<dbReference type="GO" id="GO:0007165">
    <property type="term" value="P:signal transduction"/>
    <property type="evidence" value="ECO:0007669"/>
    <property type="project" value="InterPro"/>
</dbReference>
<dbReference type="EMBL" id="MLFT02000009">
    <property type="protein sequence ID" value="PHT38094.1"/>
    <property type="molecule type" value="Genomic_DNA"/>
</dbReference>
<evidence type="ECO:0000256" key="10">
    <source>
        <dbReference type="ARBA" id="ARBA00047899"/>
    </source>
</evidence>
<evidence type="ECO:0000256" key="1">
    <source>
        <dbReference type="ARBA" id="ARBA00001936"/>
    </source>
</evidence>
<dbReference type="EC" id="2.7.11.1" evidence="3"/>
<keyword evidence="14" id="KW-1185">Reference proteome</keyword>
<dbReference type="FunFam" id="3.30.310.80:FF:000005">
    <property type="entry name" value="Non-specific serine/threonine protein kinase"/>
    <property type="match status" value="1"/>
</dbReference>
<keyword evidence="9" id="KW-0464">Manganese</keyword>
<dbReference type="PANTHER" id="PTHR43895:SF28">
    <property type="entry name" value="CBL-INTERACTING SERINE_THREONINE-PROTEIN KINASE 15"/>
    <property type="match status" value="1"/>
</dbReference>
<dbReference type="Pfam" id="PF03822">
    <property type="entry name" value="NAF"/>
    <property type="match status" value="1"/>
</dbReference>
<keyword evidence="4" id="KW-0723">Serine/threonine-protein kinase</keyword>
<evidence type="ECO:0000313" key="13">
    <source>
        <dbReference type="EMBL" id="PHT38094.1"/>
    </source>
</evidence>
<dbReference type="CDD" id="cd12195">
    <property type="entry name" value="CIPK_C"/>
    <property type="match status" value="1"/>
</dbReference>
<keyword evidence="8" id="KW-0067">ATP-binding</keyword>
<dbReference type="Proteomes" id="UP000224567">
    <property type="component" value="Unassembled WGS sequence"/>
</dbReference>
<comment type="catalytic activity">
    <reaction evidence="11">
        <text>L-seryl-[protein] + ATP = O-phospho-L-seryl-[protein] + ADP + H(+)</text>
        <dbReference type="Rhea" id="RHEA:17989"/>
        <dbReference type="Rhea" id="RHEA-COMP:9863"/>
        <dbReference type="Rhea" id="RHEA-COMP:11604"/>
        <dbReference type="ChEBI" id="CHEBI:15378"/>
        <dbReference type="ChEBI" id="CHEBI:29999"/>
        <dbReference type="ChEBI" id="CHEBI:30616"/>
        <dbReference type="ChEBI" id="CHEBI:83421"/>
        <dbReference type="ChEBI" id="CHEBI:456216"/>
        <dbReference type="EC" id="2.7.11.1"/>
    </reaction>
</comment>
<evidence type="ECO:0000256" key="7">
    <source>
        <dbReference type="ARBA" id="ARBA00022777"/>
    </source>
</evidence>
<name>A0A2G2VYM6_CAPBA</name>
<organism evidence="13 14">
    <name type="scientific">Capsicum baccatum</name>
    <name type="common">Peruvian pepper</name>
    <dbReference type="NCBI Taxonomy" id="33114"/>
    <lineage>
        <taxon>Eukaryota</taxon>
        <taxon>Viridiplantae</taxon>
        <taxon>Streptophyta</taxon>
        <taxon>Embryophyta</taxon>
        <taxon>Tracheophyta</taxon>
        <taxon>Spermatophyta</taxon>
        <taxon>Magnoliopsida</taxon>
        <taxon>eudicotyledons</taxon>
        <taxon>Gunneridae</taxon>
        <taxon>Pentapetalae</taxon>
        <taxon>asterids</taxon>
        <taxon>lamiids</taxon>
        <taxon>Solanales</taxon>
        <taxon>Solanaceae</taxon>
        <taxon>Solanoideae</taxon>
        <taxon>Capsiceae</taxon>
        <taxon>Capsicum</taxon>
    </lineage>
</organism>
<accession>A0A2G2VYM6</accession>
<feature type="domain" description="NAF" evidence="12">
    <location>
        <begin position="2"/>
        <end position="46"/>
    </location>
</feature>
<comment type="caution">
    <text evidence="13">The sequence shown here is derived from an EMBL/GenBank/DDBJ whole genome shotgun (WGS) entry which is preliminary data.</text>
</comment>
<proteinExistence type="inferred from homology"/>
<evidence type="ECO:0000313" key="14">
    <source>
        <dbReference type="Proteomes" id="UP000224567"/>
    </source>
</evidence>
<dbReference type="STRING" id="33114.A0A2G2VYM6"/>
<evidence type="ECO:0000256" key="5">
    <source>
        <dbReference type="ARBA" id="ARBA00022679"/>
    </source>
</evidence>
<gene>
    <name evidence="13" type="ORF">CQW23_21667</name>
</gene>
<evidence type="ECO:0000256" key="6">
    <source>
        <dbReference type="ARBA" id="ARBA00022741"/>
    </source>
</evidence>
<protein>
    <recommendedName>
        <fullName evidence="3">non-specific serine/threonine protein kinase</fullName>
        <ecNumber evidence="3">2.7.11.1</ecNumber>
    </recommendedName>
</protein>
<keyword evidence="5" id="KW-0808">Transferase</keyword>